<reference evidence="1" key="2">
    <citation type="submission" date="2019-10" db="EMBL/GenBank/DDBJ databases">
        <title>Malate fermentation in French cider.</title>
        <authorList>
            <person name="Cousin F.J."/>
            <person name="Medina Fernandez S."/>
            <person name="Misery B."/>
            <person name="Laplace J.-M."/>
            <person name="Cretenet M."/>
        </authorList>
    </citation>
    <scope>NUCLEOTIDE SEQUENCE</scope>
    <source>
        <strain evidence="1">UCMA15129</strain>
    </source>
</reference>
<evidence type="ECO:0000313" key="4">
    <source>
        <dbReference type="Proteomes" id="UP001281024"/>
    </source>
</evidence>
<gene>
    <name evidence="1" type="ORF">GA838_05180</name>
    <name evidence="2" type="ORF">OENI_0339</name>
</gene>
<name>A0A483BJL1_OENOE</name>
<dbReference type="Proteomes" id="UP000294726">
    <property type="component" value="Chromosome"/>
</dbReference>
<accession>A0A483BJL1</accession>
<evidence type="ECO:0000313" key="3">
    <source>
        <dbReference type="Proteomes" id="UP000294726"/>
    </source>
</evidence>
<organism evidence="1 4">
    <name type="scientific">Oenococcus oeni</name>
    <name type="common">Leuconostoc oenos</name>
    <dbReference type="NCBI Taxonomy" id="1247"/>
    <lineage>
        <taxon>Bacteria</taxon>
        <taxon>Bacillati</taxon>
        <taxon>Bacillota</taxon>
        <taxon>Bacilli</taxon>
        <taxon>Lactobacillales</taxon>
        <taxon>Lactobacillaceae</taxon>
        <taxon>Oenococcus</taxon>
    </lineage>
</organism>
<dbReference type="Proteomes" id="UP001281024">
    <property type="component" value="Unassembled WGS sequence"/>
</dbReference>
<reference evidence="2 3" key="1">
    <citation type="submission" date="2018-08" db="EMBL/GenBank/DDBJ databases">
        <authorList>
            <person name="Lorentzen P. G. S. M."/>
        </authorList>
    </citation>
    <scope>NUCLEOTIDE SEQUENCE [LARGE SCALE GENOMIC DNA]</scope>
    <source>
        <strain evidence="2 3">CRBO_1381</strain>
    </source>
</reference>
<evidence type="ECO:0000313" key="1">
    <source>
        <dbReference type="EMBL" id="MDV7715158.1"/>
    </source>
</evidence>
<dbReference type="AlphaFoldDB" id="A0A483BJL1"/>
<sequence length="68" mass="8097">MKLFFSFLKKVVSFWKIYSSVKSFSCTYENKNGLIHSVLLIGKDSMVSAAEVFFIFFPKFFIIYEYFH</sequence>
<proteinExistence type="predicted"/>
<protein>
    <submittedName>
        <fullName evidence="1">Uncharacterized protein</fullName>
    </submittedName>
</protein>
<dbReference type="EMBL" id="WERV01000003">
    <property type="protein sequence ID" value="MDV7715158.1"/>
    <property type="molecule type" value="Genomic_DNA"/>
</dbReference>
<dbReference type="EMBL" id="LR031358">
    <property type="protein sequence ID" value="VDB97335.1"/>
    <property type="molecule type" value="Genomic_DNA"/>
</dbReference>
<evidence type="ECO:0000313" key="2">
    <source>
        <dbReference type="EMBL" id="VDB97335.1"/>
    </source>
</evidence>